<dbReference type="OrthoDB" id="284864at2759"/>
<sequence length="231" mass="27045">MSAKIKSTLKFVTETSTRKEDYKKMNTVLQSLFDNSDSLEFRQPVDYLALGLTDYPNVVKKPMDLSTVKNKINTQSYDTIEDFLDDIQLIWDNCKLYNAQGSWIWKLADKLDKYYKKLIKNYLPMVQVQQTVGKKEKKDDKASKQQDVYIDNFQEEKSSFTAKIKQLTEEQLGSIVEQIRLENPQAFIRLDNKKLQVIVDSISFESLQNYNTQIDNWLIPVKTTNKRSKNN</sequence>
<dbReference type="SMART" id="SM00297">
    <property type="entry name" value="BROMO"/>
    <property type="match status" value="1"/>
</dbReference>
<dbReference type="EMBL" id="GG662667">
    <property type="protein sequence ID" value="EAR97217.2"/>
    <property type="molecule type" value="Genomic_DNA"/>
</dbReference>
<dbReference type="Gene3D" id="1.20.920.10">
    <property type="entry name" value="Bromodomain-like"/>
    <property type="match status" value="1"/>
</dbReference>
<evidence type="ECO:0000313" key="4">
    <source>
        <dbReference type="EMBL" id="EAR97217.2"/>
    </source>
</evidence>
<proteinExistence type="predicted"/>
<dbReference type="Pfam" id="PF00439">
    <property type="entry name" value="Bromodomain"/>
    <property type="match status" value="1"/>
</dbReference>
<dbReference type="InterPro" id="IPR001487">
    <property type="entry name" value="Bromodomain"/>
</dbReference>
<organism evidence="4 5">
    <name type="scientific">Tetrahymena thermophila (strain SB210)</name>
    <dbReference type="NCBI Taxonomy" id="312017"/>
    <lineage>
        <taxon>Eukaryota</taxon>
        <taxon>Sar</taxon>
        <taxon>Alveolata</taxon>
        <taxon>Ciliophora</taxon>
        <taxon>Intramacronucleata</taxon>
        <taxon>Oligohymenophorea</taxon>
        <taxon>Hymenostomatida</taxon>
        <taxon>Tetrahymenina</taxon>
        <taxon>Tetrahymenidae</taxon>
        <taxon>Tetrahymena</taxon>
    </lineage>
</organism>
<evidence type="ECO:0000256" key="2">
    <source>
        <dbReference type="PROSITE-ProRule" id="PRU00035"/>
    </source>
</evidence>
<protein>
    <submittedName>
        <fullName evidence="4">Bromodomain protein</fullName>
    </submittedName>
</protein>
<dbReference type="PANTHER" id="PTHR45926">
    <property type="entry name" value="OSJNBA0053K19.4 PROTEIN"/>
    <property type="match status" value="1"/>
</dbReference>
<dbReference type="HOGENOM" id="CLU_072710_0_0_1"/>
<dbReference type="PROSITE" id="PS50014">
    <property type="entry name" value="BROMODOMAIN_2"/>
    <property type="match status" value="1"/>
</dbReference>
<evidence type="ECO:0000259" key="3">
    <source>
        <dbReference type="PROSITE" id="PS50014"/>
    </source>
</evidence>
<dbReference type="RefSeq" id="XP_001017462.2">
    <property type="nucleotide sequence ID" value="XM_001017462.3"/>
</dbReference>
<feature type="domain" description="Bromo" evidence="3">
    <location>
        <begin position="33"/>
        <end position="105"/>
    </location>
</feature>
<name>I7M858_TETTS</name>
<dbReference type="SUPFAM" id="SSF47370">
    <property type="entry name" value="Bromodomain"/>
    <property type="match status" value="1"/>
</dbReference>
<reference evidence="5" key="1">
    <citation type="journal article" date="2006" name="PLoS Biol.">
        <title>Macronuclear genome sequence of the ciliate Tetrahymena thermophila, a model eukaryote.</title>
        <authorList>
            <person name="Eisen J.A."/>
            <person name="Coyne R.S."/>
            <person name="Wu M."/>
            <person name="Wu D."/>
            <person name="Thiagarajan M."/>
            <person name="Wortman J.R."/>
            <person name="Badger J.H."/>
            <person name="Ren Q."/>
            <person name="Amedeo P."/>
            <person name="Jones K.M."/>
            <person name="Tallon L.J."/>
            <person name="Delcher A.L."/>
            <person name="Salzberg S.L."/>
            <person name="Silva J.C."/>
            <person name="Haas B.J."/>
            <person name="Majoros W.H."/>
            <person name="Farzad M."/>
            <person name="Carlton J.M."/>
            <person name="Smith R.K. Jr."/>
            <person name="Garg J."/>
            <person name="Pearlman R.E."/>
            <person name="Karrer K.M."/>
            <person name="Sun L."/>
            <person name="Manning G."/>
            <person name="Elde N.C."/>
            <person name="Turkewitz A.P."/>
            <person name="Asai D.J."/>
            <person name="Wilkes D.E."/>
            <person name="Wang Y."/>
            <person name="Cai H."/>
            <person name="Collins K."/>
            <person name="Stewart B.A."/>
            <person name="Lee S.R."/>
            <person name="Wilamowska K."/>
            <person name="Weinberg Z."/>
            <person name="Ruzzo W.L."/>
            <person name="Wloga D."/>
            <person name="Gaertig J."/>
            <person name="Frankel J."/>
            <person name="Tsao C.-C."/>
            <person name="Gorovsky M.A."/>
            <person name="Keeling P.J."/>
            <person name="Waller R.F."/>
            <person name="Patron N.J."/>
            <person name="Cherry J.M."/>
            <person name="Stover N.A."/>
            <person name="Krieger C.J."/>
            <person name="del Toro C."/>
            <person name="Ryder H.F."/>
            <person name="Williamson S.C."/>
            <person name="Barbeau R.A."/>
            <person name="Hamilton E.P."/>
            <person name="Orias E."/>
        </authorList>
    </citation>
    <scope>NUCLEOTIDE SEQUENCE [LARGE SCALE GENOMIC DNA]</scope>
    <source>
        <strain evidence="5">SB210</strain>
    </source>
</reference>
<dbReference type="STRING" id="312017.I7M858"/>
<dbReference type="OMA" id="EIQLIWD"/>
<accession>I7M858</accession>
<dbReference type="CDD" id="cd04369">
    <property type="entry name" value="Bromodomain"/>
    <property type="match status" value="1"/>
</dbReference>
<keyword evidence="1 2" id="KW-0103">Bromodomain</keyword>
<dbReference type="InParanoid" id="I7M858"/>
<evidence type="ECO:0000256" key="1">
    <source>
        <dbReference type="ARBA" id="ARBA00023117"/>
    </source>
</evidence>
<dbReference type="GeneID" id="7840802"/>
<dbReference type="KEGG" id="tet:TTHERM_00483490"/>
<evidence type="ECO:0000313" key="5">
    <source>
        <dbReference type="Proteomes" id="UP000009168"/>
    </source>
</evidence>
<gene>
    <name evidence="4" type="ORF">TTHERM_00483490</name>
</gene>
<dbReference type="Proteomes" id="UP000009168">
    <property type="component" value="Unassembled WGS sequence"/>
</dbReference>
<dbReference type="eggNOG" id="KOG1474">
    <property type="taxonomic scope" value="Eukaryota"/>
</dbReference>
<keyword evidence="5" id="KW-1185">Reference proteome</keyword>
<dbReference type="PRINTS" id="PR00503">
    <property type="entry name" value="BROMODOMAIN"/>
</dbReference>
<dbReference type="InterPro" id="IPR036427">
    <property type="entry name" value="Bromodomain-like_sf"/>
</dbReference>
<dbReference type="AlphaFoldDB" id="I7M858"/>